<keyword evidence="7 12" id="KW-0472">Membrane</keyword>
<gene>
    <name evidence="14" type="primary">OAR1_0</name>
    <name evidence="14" type="ORF">g.27733</name>
</gene>
<comment type="similarity">
    <text evidence="2 11">Belongs to the G-protein coupled receptor 1 family.</text>
</comment>
<evidence type="ECO:0000256" key="6">
    <source>
        <dbReference type="ARBA" id="ARBA00023040"/>
    </source>
</evidence>
<sequence>MNGTECENMVTSLKLSDPTNIISLAILLFIILLVIAGNSLVIAAVFCSNKLRSVTNYLIVNLAVADLLVGLAVLPFSAIWEVFKIWIFGDIWCRMWLAVDVWMCTASILNLCAISLDRYVAVTRPVAYPSIMSTKRAKSLIAGVWVLSFVICFPPLVGWKDQKSIIQSVHKRENYTRFYTTTVVSVQRSRQMKQLRYEYNRTHMSIDAMSDILMPATEGFNYQDPAQVSLESGEYTESSKFVYEKSFCASKCELTNDRGYVLYSALGSFYIPMFVMLFFYWRIYKAAVRTTRAIKQGFKTTKGKYFQNKANYLRQ</sequence>
<dbReference type="Gene3D" id="1.20.1070.10">
    <property type="entry name" value="Rhodopsin 7-helix transmembrane proteins"/>
    <property type="match status" value="2"/>
</dbReference>
<evidence type="ECO:0000256" key="5">
    <source>
        <dbReference type="ARBA" id="ARBA00022989"/>
    </source>
</evidence>
<organism evidence="14">
    <name type="scientific">Zeugodacus cucurbitae</name>
    <name type="common">Melon fruit fly</name>
    <name type="synonym">Bactrocera cucurbitae</name>
    <dbReference type="NCBI Taxonomy" id="28588"/>
    <lineage>
        <taxon>Eukaryota</taxon>
        <taxon>Metazoa</taxon>
        <taxon>Ecdysozoa</taxon>
        <taxon>Arthropoda</taxon>
        <taxon>Hexapoda</taxon>
        <taxon>Insecta</taxon>
        <taxon>Pterygota</taxon>
        <taxon>Neoptera</taxon>
        <taxon>Endopterygota</taxon>
        <taxon>Diptera</taxon>
        <taxon>Brachycera</taxon>
        <taxon>Muscomorpha</taxon>
        <taxon>Tephritoidea</taxon>
        <taxon>Tephritidae</taxon>
        <taxon>Zeugodacus</taxon>
        <taxon>Zeugodacus</taxon>
    </lineage>
</organism>
<keyword evidence="6 11" id="KW-0297">G-protein coupled receptor</keyword>
<keyword evidence="9" id="KW-0325">Glycoprotein</keyword>
<feature type="transmembrane region" description="Helical" evidence="12">
    <location>
        <begin position="137"/>
        <end position="157"/>
    </location>
</feature>
<dbReference type="PRINTS" id="PR00237">
    <property type="entry name" value="GPCRRHODOPSN"/>
</dbReference>
<dbReference type="PANTHER" id="PTHR24248:SF174">
    <property type="entry name" value="TYRAMINE_OCTOPAMINE RECEPTOR"/>
    <property type="match status" value="1"/>
</dbReference>
<feature type="domain" description="G-protein coupled receptors family 1 profile" evidence="13">
    <location>
        <begin position="37"/>
        <end position="315"/>
    </location>
</feature>
<feature type="transmembrane region" description="Helical" evidence="12">
    <location>
        <begin position="58"/>
        <end position="83"/>
    </location>
</feature>
<comment type="subcellular location">
    <subcellularLocation>
        <location evidence="1">Cell membrane</location>
        <topology evidence="1">Multi-pass membrane protein</topology>
    </subcellularLocation>
</comment>
<protein>
    <submittedName>
        <fullName evidence="14">Octopamine receptor 1</fullName>
    </submittedName>
</protein>
<evidence type="ECO:0000256" key="10">
    <source>
        <dbReference type="ARBA" id="ARBA00023224"/>
    </source>
</evidence>
<dbReference type="AlphaFoldDB" id="A0A0A1WL18"/>
<keyword evidence="4 11" id="KW-0812">Transmembrane</keyword>
<dbReference type="PANTHER" id="PTHR24248">
    <property type="entry name" value="ADRENERGIC RECEPTOR-RELATED G-PROTEIN COUPLED RECEPTOR"/>
    <property type="match status" value="1"/>
</dbReference>
<evidence type="ECO:0000313" key="14">
    <source>
        <dbReference type="EMBL" id="JAC99723.1"/>
    </source>
</evidence>
<reference evidence="14" key="2">
    <citation type="journal article" date="2015" name="Gigascience">
        <title>Reconstructing a comprehensive transcriptome assembly of a white-pupal translocated strain of the pest fruit fly Bactrocera cucurbitae.</title>
        <authorList>
            <person name="Sim S.B."/>
            <person name="Calla B."/>
            <person name="Hall B."/>
            <person name="DeRego T."/>
            <person name="Geib S.M."/>
        </authorList>
    </citation>
    <scope>NUCLEOTIDE SEQUENCE</scope>
</reference>
<name>A0A0A1WL18_ZEUCU</name>
<dbReference type="PROSITE" id="PS50262">
    <property type="entry name" value="G_PROTEIN_RECEP_F1_2"/>
    <property type="match status" value="1"/>
</dbReference>
<evidence type="ECO:0000256" key="3">
    <source>
        <dbReference type="ARBA" id="ARBA00022475"/>
    </source>
</evidence>
<feature type="transmembrane region" description="Helical" evidence="12">
    <location>
        <begin position="21"/>
        <end position="46"/>
    </location>
</feature>
<reference evidence="14" key="1">
    <citation type="submission" date="2014-11" db="EMBL/GenBank/DDBJ databases">
        <authorList>
            <person name="Geib S."/>
        </authorList>
    </citation>
    <scope>NUCLEOTIDE SEQUENCE</scope>
</reference>
<dbReference type="SMR" id="A0A0A1WL18"/>
<evidence type="ECO:0000256" key="4">
    <source>
        <dbReference type="ARBA" id="ARBA00022692"/>
    </source>
</evidence>
<dbReference type="SUPFAM" id="SSF81321">
    <property type="entry name" value="Family A G protein-coupled receptor-like"/>
    <property type="match status" value="1"/>
</dbReference>
<dbReference type="InterPro" id="IPR000276">
    <property type="entry name" value="GPCR_Rhodpsn"/>
</dbReference>
<evidence type="ECO:0000256" key="8">
    <source>
        <dbReference type="ARBA" id="ARBA00023170"/>
    </source>
</evidence>
<keyword evidence="10 11" id="KW-0807">Transducer</keyword>
<dbReference type="Pfam" id="PF00001">
    <property type="entry name" value="7tm_1"/>
    <property type="match status" value="2"/>
</dbReference>
<dbReference type="GO" id="GO:0004930">
    <property type="term" value="F:G protein-coupled receptor activity"/>
    <property type="evidence" value="ECO:0007669"/>
    <property type="project" value="UniProtKB-KW"/>
</dbReference>
<evidence type="ECO:0000259" key="13">
    <source>
        <dbReference type="PROSITE" id="PS50262"/>
    </source>
</evidence>
<evidence type="ECO:0000256" key="1">
    <source>
        <dbReference type="ARBA" id="ARBA00004651"/>
    </source>
</evidence>
<dbReference type="EMBL" id="GBXI01014568">
    <property type="protein sequence ID" value="JAC99723.1"/>
    <property type="molecule type" value="Transcribed_RNA"/>
</dbReference>
<feature type="transmembrane region" description="Helical" evidence="12">
    <location>
        <begin position="95"/>
        <end position="116"/>
    </location>
</feature>
<dbReference type="PROSITE" id="PS00237">
    <property type="entry name" value="G_PROTEIN_RECEP_F1_1"/>
    <property type="match status" value="1"/>
</dbReference>
<proteinExistence type="inferred from homology"/>
<keyword evidence="8 11" id="KW-0675">Receptor</keyword>
<keyword evidence="3" id="KW-1003">Cell membrane</keyword>
<keyword evidence="5 12" id="KW-1133">Transmembrane helix</keyword>
<feature type="transmembrane region" description="Helical" evidence="12">
    <location>
        <begin position="260"/>
        <end position="281"/>
    </location>
</feature>
<evidence type="ECO:0000256" key="9">
    <source>
        <dbReference type="ARBA" id="ARBA00023180"/>
    </source>
</evidence>
<accession>A0A0A1WL18</accession>
<evidence type="ECO:0000256" key="2">
    <source>
        <dbReference type="ARBA" id="ARBA00010663"/>
    </source>
</evidence>
<evidence type="ECO:0000256" key="11">
    <source>
        <dbReference type="RuleBase" id="RU000688"/>
    </source>
</evidence>
<evidence type="ECO:0000256" key="7">
    <source>
        <dbReference type="ARBA" id="ARBA00023136"/>
    </source>
</evidence>
<dbReference type="InterPro" id="IPR017452">
    <property type="entry name" value="GPCR_Rhodpsn_7TM"/>
</dbReference>
<dbReference type="GO" id="GO:0005886">
    <property type="term" value="C:plasma membrane"/>
    <property type="evidence" value="ECO:0007669"/>
    <property type="project" value="UniProtKB-SubCell"/>
</dbReference>
<evidence type="ECO:0000256" key="12">
    <source>
        <dbReference type="SAM" id="Phobius"/>
    </source>
</evidence>